<dbReference type="SFLD" id="SFLDS00005">
    <property type="entry name" value="Isoprenoid_Synthase_Type_I"/>
    <property type="match status" value="1"/>
</dbReference>
<reference evidence="4 5" key="1">
    <citation type="submission" date="2019-07" db="EMBL/GenBank/DDBJ databases">
        <title>New species of Amycolatopsis and Streptomyces.</title>
        <authorList>
            <person name="Duangmal K."/>
            <person name="Teo W.F.A."/>
            <person name="Lipun K."/>
        </authorList>
    </citation>
    <scope>NUCLEOTIDE SEQUENCE [LARGE SCALE GENOMIC DNA]</scope>
    <source>
        <strain evidence="4 5">JCM 30562</strain>
    </source>
</reference>
<keyword evidence="1" id="KW-0479">Metal-binding</keyword>
<comment type="caution">
    <text evidence="4">The sequence shown here is derived from an EMBL/GenBank/DDBJ whole genome shotgun (WGS) entry which is preliminary data.</text>
</comment>
<dbReference type="InterPro" id="IPR033749">
    <property type="entry name" value="Polyprenyl_synt_CS"/>
</dbReference>
<dbReference type="GO" id="GO:0004659">
    <property type="term" value="F:prenyltransferase activity"/>
    <property type="evidence" value="ECO:0007669"/>
    <property type="project" value="InterPro"/>
</dbReference>
<name>A0A557ZZP8_9PSEU</name>
<dbReference type="SUPFAM" id="SSF48576">
    <property type="entry name" value="Terpenoid synthases"/>
    <property type="match status" value="1"/>
</dbReference>
<dbReference type="SFLD" id="SFLDG01017">
    <property type="entry name" value="Polyprenyl_Transferase_Like"/>
    <property type="match status" value="1"/>
</dbReference>
<keyword evidence="2" id="KW-0460">Magnesium</keyword>
<dbReference type="Gene3D" id="1.10.600.10">
    <property type="entry name" value="Farnesyl Diphosphate Synthase"/>
    <property type="match status" value="1"/>
</dbReference>
<evidence type="ECO:0000256" key="3">
    <source>
        <dbReference type="RuleBase" id="RU004466"/>
    </source>
</evidence>
<keyword evidence="5" id="KW-1185">Reference proteome</keyword>
<dbReference type="RefSeq" id="WP_144643550.1">
    <property type="nucleotide sequence ID" value="NZ_BNAX01000024.1"/>
</dbReference>
<dbReference type="EMBL" id="VJZA01000078">
    <property type="protein sequence ID" value="TVT17490.1"/>
    <property type="molecule type" value="Genomic_DNA"/>
</dbReference>
<keyword evidence="3" id="KW-0808">Transferase</keyword>
<protein>
    <submittedName>
        <fullName evidence="4">Polyprenyl synthetase family protein</fullName>
    </submittedName>
</protein>
<organism evidence="4 5">
    <name type="scientific">Amycolatopsis acidiphila</name>
    <dbReference type="NCBI Taxonomy" id="715473"/>
    <lineage>
        <taxon>Bacteria</taxon>
        <taxon>Bacillati</taxon>
        <taxon>Actinomycetota</taxon>
        <taxon>Actinomycetes</taxon>
        <taxon>Pseudonocardiales</taxon>
        <taxon>Pseudonocardiaceae</taxon>
        <taxon>Amycolatopsis</taxon>
    </lineage>
</organism>
<dbReference type="InterPro" id="IPR000092">
    <property type="entry name" value="Polyprenyl_synt"/>
</dbReference>
<dbReference type="PROSITE" id="PS00723">
    <property type="entry name" value="POLYPRENYL_SYNTHASE_1"/>
    <property type="match status" value="1"/>
</dbReference>
<gene>
    <name evidence="4" type="ORF">FNH06_31350</name>
</gene>
<dbReference type="GO" id="GO:0008299">
    <property type="term" value="P:isoprenoid biosynthetic process"/>
    <property type="evidence" value="ECO:0007669"/>
    <property type="project" value="InterPro"/>
</dbReference>
<evidence type="ECO:0000313" key="5">
    <source>
        <dbReference type="Proteomes" id="UP000318578"/>
    </source>
</evidence>
<dbReference type="Pfam" id="PF00348">
    <property type="entry name" value="polyprenyl_synt"/>
    <property type="match status" value="1"/>
</dbReference>
<evidence type="ECO:0000256" key="2">
    <source>
        <dbReference type="ARBA" id="ARBA00022842"/>
    </source>
</evidence>
<dbReference type="GO" id="GO:0046872">
    <property type="term" value="F:metal ion binding"/>
    <property type="evidence" value="ECO:0007669"/>
    <property type="project" value="UniProtKB-KW"/>
</dbReference>
<dbReference type="OrthoDB" id="4497239at2"/>
<accession>A0A557ZZP8</accession>
<dbReference type="InterPro" id="IPR008949">
    <property type="entry name" value="Isoprenoid_synthase_dom_sf"/>
</dbReference>
<dbReference type="PANTHER" id="PTHR12001">
    <property type="entry name" value="GERANYLGERANYL PYROPHOSPHATE SYNTHASE"/>
    <property type="match status" value="1"/>
</dbReference>
<dbReference type="Proteomes" id="UP000318578">
    <property type="component" value="Unassembled WGS sequence"/>
</dbReference>
<sequence length="332" mass="34958">MTAELISGTRTAQETLTWARELVEPGLRAAVAQLPPSMRPVAAHHFGWTDGGGSGKAMRPALVLLAAQAVGAPAERALPAAAAVELVHDFSLVHDDVMDGDATRRHRATVWKEFGTSTAILAGDALLALATRLLAERPDELRALLTAVLDLIEGQSADLAFERRETVGADECRAMAAGKTGALLGCACALGALAGGGSPAQVARLRAFGKEVGLAFQFADDLLGIWGEPAVTGKPVYSDLRNRKKSLPVVAALASDTGEGRELAALYRKPGTLSAPELARAAELVERAGGRAWSRAPADELLARARTQLRALEPKPRAELEALAQLITRRDH</sequence>
<proteinExistence type="inferred from homology"/>
<comment type="similarity">
    <text evidence="3">Belongs to the FPP/GGPP synthase family.</text>
</comment>
<dbReference type="AlphaFoldDB" id="A0A557ZZP8"/>
<dbReference type="PANTHER" id="PTHR12001:SF86">
    <property type="entry name" value="GERANYLGERANYL DIPHOSPHATE SYNTHASE"/>
    <property type="match status" value="1"/>
</dbReference>
<evidence type="ECO:0000313" key="4">
    <source>
        <dbReference type="EMBL" id="TVT17490.1"/>
    </source>
</evidence>
<evidence type="ECO:0000256" key="1">
    <source>
        <dbReference type="ARBA" id="ARBA00022723"/>
    </source>
</evidence>
<dbReference type="CDD" id="cd00685">
    <property type="entry name" value="Trans_IPPS_HT"/>
    <property type="match status" value="1"/>
</dbReference>